<organism evidence="2 3">
    <name type="scientific">Trema orientale</name>
    <name type="common">Charcoal tree</name>
    <name type="synonym">Celtis orientalis</name>
    <dbReference type="NCBI Taxonomy" id="63057"/>
    <lineage>
        <taxon>Eukaryota</taxon>
        <taxon>Viridiplantae</taxon>
        <taxon>Streptophyta</taxon>
        <taxon>Embryophyta</taxon>
        <taxon>Tracheophyta</taxon>
        <taxon>Spermatophyta</taxon>
        <taxon>Magnoliopsida</taxon>
        <taxon>eudicotyledons</taxon>
        <taxon>Gunneridae</taxon>
        <taxon>Pentapetalae</taxon>
        <taxon>rosids</taxon>
        <taxon>fabids</taxon>
        <taxon>Rosales</taxon>
        <taxon>Cannabaceae</taxon>
        <taxon>Trema</taxon>
    </lineage>
</organism>
<comment type="caution">
    <text evidence="2">The sequence shown here is derived from an EMBL/GenBank/DDBJ whole genome shotgun (WGS) entry which is preliminary data.</text>
</comment>
<keyword evidence="1" id="KW-0732">Signal</keyword>
<dbReference type="OrthoDB" id="1198296at2759"/>
<evidence type="ECO:0000313" key="2">
    <source>
        <dbReference type="EMBL" id="PON94764.1"/>
    </source>
</evidence>
<feature type="signal peptide" evidence="1">
    <location>
        <begin position="1"/>
        <end position="30"/>
    </location>
</feature>
<evidence type="ECO:0008006" key="4">
    <source>
        <dbReference type="Google" id="ProtNLM"/>
    </source>
</evidence>
<reference evidence="3" key="1">
    <citation type="submission" date="2016-06" db="EMBL/GenBank/DDBJ databases">
        <title>Parallel loss of symbiosis genes in relatives of nitrogen-fixing non-legume Parasponia.</title>
        <authorList>
            <person name="Van Velzen R."/>
            <person name="Holmer R."/>
            <person name="Bu F."/>
            <person name="Rutten L."/>
            <person name="Van Zeijl A."/>
            <person name="Liu W."/>
            <person name="Santuari L."/>
            <person name="Cao Q."/>
            <person name="Sharma T."/>
            <person name="Shen D."/>
            <person name="Roswanjaya Y."/>
            <person name="Wardhani T."/>
            <person name="Kalhor M.S."/>
            <person name="Jansen J."/>
            <person name="Van den Hoogen J."/>
            <person name="Gungor B."/>
            <person name="Hartog M."/>
            <person name="Hontelez J."/>
            <person name="Verver J."/>
            <person name="Yang W.-C."/>
            <person name="Schijlen E."/>
            <person name="Repin R."/>
            <person name="Schilthuizen M."/>
            <person name="Schranz E."/>
            <person name="Heidstra R."/>
            <person name="Miyata K."/>
            <person name="Fedorova E."/>
            <person name="Kohlen W."/>
            <person name="Bisseling T."/>
            <person name="Smit S."/>
            <person name="Geurts R."/>
        </authorList>
    </citation>
    <scope>NUCLEOTIDE SEQUENCE [LARGE SCALE GENOMIC DNA]</scope>
    <source>
        <strain evidence="3">cv. RG33-2</strain>
    </source>
</reference>
<name>A0A2P5FAF4_TREOI</name>
<evidence type="ECO:0000256" key="1">
    <source>
        <dbReference type="SAM" id="SignalP"/>
    </source>
</evidence>
<dbReference type="InParanoid" id="A0A2P5FAF4"/>
<protein>
    <recommendedName>
        <fullName evidence="4">Transmembrane protein</fullName>
    </recommendedName>
</protein>
<dbReference type="EMBL" id="JXTC01000049">
    <property type="protein sequence ID" value="PON94764.1"/>
    <property type="molecule type" value="Genomic_DNA"/>
</dbReference>
<dbReference type="AlphaFoldDB" id="A0A2P5FAF4"/>
<sequence>MERKNVNFLVAVAIVFLVATLFVSIPFAEADMELRSDGADELAVAKWEMPYPLSNVIIEDNNLGLQFCGICRLGVVCEKGCICTWKIGWLVPVCKGLCC</sequence>
<dbReference type="Proteomes" id="UP000237000">
    <property type="component" value="Unassembled WGS sequence"/>
</dbReference>
<gene>
    <name evidence="2" type="ORF">TorRG33x02_095470</name>
</gene>
<accession>A0A2P5FAF4</accession>
<evidence type="ECO:0000313" key="3">
    <source>
        <dbReference type="Proteomes" id="UP000237000"/>
    </source>
</evidence>
<keyword evidence="3" id="KW-1185">Reference proteome</keyword>
<feature type="chain" id="PRO_5015166867" description="Transmembrane protein" evidence="1">
    <location>
        <begin position="31"/>
        <end position="99"/>
    </location>
</feature>
<proteinExistence type="predicted"/>